<organism evidence="2 3">
    <name type="scientific">Streptomyces galbus</name>
    <dbReference type="NCBI Taxonomy" id="33898"/>
    <lineage>
        <taxon>Bacteria</taxon>
        <taxon>Bacillati</taxon>
        <taxon>Actinomycetota</taxon>
        <taxon>Actinomycetes</taxon>
        <taxon>Kitasatosporales</taxon>
        <taxon>Streptomycetaceae</taxon>
        <taxon>Streptomyces</taxon>
    </lineage>
</organism>
<sequence>MQLQGGGGRRRGGGPPARARPSVGESTTDDNAADARARPRDAGMIQTTGPREDVMIQQVSHAAPGAGAADLALALGVAYALHGPVTRAAEVAGATPAPDAARRTAPTRTGASRTDAPRTAASRGARRRTRPARRAA</sequence>
<feature type="compositionally biased region" description="Basic residues" evidence="1">
    <location>
        <begin position="124"/>
        <end position="136"/>
    </location>
</feature>
<dbReference type="AlphaFoldDB" id="A0A4U5WWC3"/>
<protein>
    <submittedName>
        <fullName evidence="2">Uncharacterized protein</fullName>
    </submittedName>
</protein>
<proteinExistence type="predicted"/>
<dbReference type="Proteomes" id="UP000308632">
    <property type="component" value="Unassembled WGS sequence"/>
</dbReference>
<evidence type="ECO:0000313" key="3">
    <source>
        <dbReference type="Proteomes" id="UP000308632"/>
    </source>
</evidence>
<feature type="compositionally biased region" description="Low complexity" evidence="1">
    <location>
        <begin position="91"/>
        <end position="123"/>
    </location>
</feature>
<accession>A0A4U5WWC3</accession>
<feature type="region of interest" description="Disordered" evidence="1">
    <location>
        <begin position="91"/>
        <end position="136"/>
    </location>
</feature>
<evidence type="ECO:0000256" key="1">
    <source>
        <dbReference type="SAM" id="MobiDB-lite"/>
    </source>
</evidence>
<comment type="caution">
    <text evidence="2">The sequence shown here is derived from an EMBL/GenBank/DDBJ whole genome shotgun (WGS) entry which is preliminary data.</text>
</comment>
<evidence type="ECO:0000313" key="2">
    <source>
        <dbReference type="EMBL" id="TKT06838.1"/>
    </source>
</evidence>
<reference evidence="2 3" key="1">
    <citation type="submission" date="2019-04" db="EMBL/GenBank/DDBJ databases">
        <title>Streptomyces lasaliensis sp.nov., an Actinomycete isolated from soil which produces the polyether antibiotic lasalocid.</title>
        <authorList>
            <person name="Erwin G."/>
            <person name="Haber C."/>
        </authorList>
    </citation>
    <scope>NUCLEOTIDE SEQUENCE [LARGE SCALE GENOMIC DNA]</scope>
    <source>
        <strain evidence="2 3">DSM 40089</strain>
    </source>
</reference>
<name>A0A4U5WWC3_STRGB</name>
<dbReference type="EMBL" id="SZPR01000019">
    <property type="protein sequence ID" value="TKT06838.1"/>
    <property type="molecule type" value="Genomic_DNA"/>
</dbReference>
<gene>
    <name evidence="2" type="ORF">E4U92_23410</name>
</gene>
<feature type="region of interest" description="Disordered" evidence="1">
    <location>
        <begin position="1"/>
        <end position="52"/>
    </location>
</feature>